<dbReference type="EMBL" id="JACIEC010000001">
    <property type="protein sequence ID" value="MBB4142738.1"/>
    <property type="molecule type" value="Genomic_DNA"/>
</dbReference>
<sequence>MKLLPPYDLDELPLPLKWDFVWCNFPHAETPFKPGPYFRPGLVRNAGFVRTQDDREFPFVSVVYCTTQLDLLNDKSFIIDNPAHLQQCGLFLETLVVTNRIIRLPWSPSFFTRRQRDNRGPVVGQLPEELKPRVLGLVSEF</sequence>
<evidence type="ECO:0000313" key="1">
    <source>
        <dbReference type="EMBL" id="MBB4142738.1"/>
    </source>
</evidence>
<comment type="caution">
    <text evidence="1">The sequence shown here is derived from an EMBL/GenBank/DDBJ whole genome shotgun (WGS) entry which is preliminary data.</text>
</comment>
<gene>
    <name evidence="1" type="ORF">GGQ72_001237</name>
</gene>
<dbReference type="RefSeq" id="WP_165136666.1">
    <property type="nucleotide sequence ID" value="NZ_CP049250.1"/>
</dbReference>
<accession>A0A7W6PPQ6</accession>
<dbReference type="AlphaFoldDB" id="A0A7W6PPQ6"/>
<keyword evidence="2" id="KW-1185">Reference proteome</keyword>
<evidence type="ECO:0000313" key="2">
    <source>
        <dbReference type="Proteomes" id="UP000519897"/>
    </source>
</evidence>
<name>A0A7W6PPQ6_9HYPH</name>
<proteinExistence type="predicted"/>
<organism evidence="1 2">
    <name type="scientific">Rhizobium rhizoryzae</name>
    <dbReference type="NCBI Taxonomy" id="451876"/>
    <lineage>
        <taxon>Bacteria</taxon>
        <taxon>Pseudomonadati</taxon>
        <taxon>Pseudomonadota</taxon>
        <taxon>Alphaproteobacteria</taxon>
        <taxon>Hyphomicrobiales</taxon>
        <taxon>Rhizobiaceae</taxon>
        <taxon>Rhizobium/Agrobacterium group</taxon>
        <taxon>Rhizobium</taxon>
    </lineage>
</organism>
<protein>
    <submittedName>
        <fullName evidence="1">Uncharacterized protein</fullName>
    </submittedName>
</protein>
<dbReference type="Proteomes" id="UP000519897">
    <property type="component" value="Unassembled WGS sequence"/>
</dbReference>
<reference evidence="1 2" key="1">
    <citation type="submission" date="2020-08" db="EMBL/GenBank/DDBJ databases">
        <title>Genomic Encyclopedia of Type Strains, Phase IV (KMG-IV): sequencing the most valuable type-strain genomes for metagenomic binning, comparative biology and taxonomic classification.</title>
        <authorList>
            <person name="Goeker M."/>
        </authorList>
    </citation>
    <scope>NUCLEOTIDE SEQUENCE [LARGE SCALE GENOMIC DNA]</scope>
    <source>
        <strain evidence="1 2">DSM 29514</strain>
    </source>
</reference>